<sequence length="127" mass="14635">MKSQNTRYSKKFKTISEYINSFPEDTAQKLRTIRKITNKNAPQATEVISYNMPAFKLNGIVVYFAAFKKHVGFYPLPSAIKSFRKELTKYKTSKGAIQFPLDKPLPVALISKIIKYRVKENLTKIRA</sequence>
<feature type="domain" description="YdhG-like" evidence="1">
    <location>
        <begin position="28"/>
        <end position="118"/>
    </location>
</feature>
<dbReference type="EMBL" id="MHWE01000006">
    <property type="protein sequence ID" value="OHB04496.1"/>
    <property type="molecule type" value="Genomic_DNA"/>
</dbReference>
<accession>A0A1G2U4S2</accession>
<reference evidence="2 3" key="1">
    <citation type="journal article" date="2016" name="Nat. Commun.">
        <title>Thousands of microbial genomes shed light on interconnected biogeochemical processes in an aquifer system.</title>
        <authorList>
            <person name="Anantharaman K."/>
            <person name="Brown C.T."/>
            <person name="Hug L.A."/>
            <person name="Sharon I."/>
            <person name="Castelle C.J."/>
            <person name="Probst A.J."/>
            <person name="Thomas B.C."/>
            <person name="Singh A."/>
            <person name="Wilkins M.J."/>
            <person name="Karaoz U."/>
            <person name="Brodie E.L."/>
            <person name="Williams K.H."/>
            <person name="Hubbard S.S."/>
            <person name="Banfield J.F."/>
        </authorList>
    </citation>
    <scope>NUCLEOTIDE SEQUENCE [LARGE SCALE GENOMIC DNA]</scope>
</reference>
<evidence type="ECO:0000313" key="2">
    <source>
        <dbReference type="EMBL" id="OHB04496.1"/>
    </source>
</evidence>
<name>A0A1G2U4S2_9BACT</name>
<dbReference type="AlphaFoldDB" id="A0A1G2U4S2"/>
<gene>
    <name evidence="2" type="ORF">A3B14_03650</name>
</gene>
<dbReference type="Pfam" id="PF08818">
    <property type="entry name" value="DUF1801"/>
    <property type="match status" value="1"/>
</dbReference>
<dbReference type="Gene3D" id="3.90.1150.200">
    <property type="match status" value="1"/>
</dbReference>
<comment type="caution">
    <text evidence="2">The sequence shown here is derived from an EMBL/GenBank/DDBJ whole genome shotgun (WGS) entry which is preliminary data.</text>
</comment>
<proteinExistence type="predicted"/>
<dbReference type="SUPFAM" id="SSF159888">
    <property type="entry name" value="YdhG-like"/>
    <property type="match status" value="1"/>
</dbReference>
<dbReference type="Proteomes" id="UP000176800">
    <property type="component" value="Unassembled WGS sequence"/>
</dbReference>
<dbReference type="InterPro" id="IPR014922">
    <property type="entry name" value="YdhG-like"/>
</dbReference>
<protein>
    <recommendedName>
        <fullName evidence="1">YdhG-like domain-containing protein</fullName>
    </recommendedName>
</protein>
<evidence type="ECO:0000313" key="3">
    <source>
        <dbReference type="Proteomes" id="UP000176800"/>
    </source>
</evidence>
<organism evidence="2 3">
    <name type="scientific">Candidatus Zambryskibacteria bacterium RIFCSPLOWO2_01_FULL_45_21</name>
    <dbReference type="NCBI Taxonomy" id="1802761"/>
    <lineage>
        <taxon>Bacteria</taxon>
        <taxon>Candidatus Zambryskiibacteriota</taxon>
    </lineage>
</organism>
<evidence type="ECO:0000259" key="1">
    <source>
        <dbReference type="Pfam" id="PF08818"/>
    </source>
</evidence>